<dbReference type="SMART" id="SM00422">
    <property type="entry name" value="HTH_MERR"/>
    <property type="match status" value="1"/>
</dbReference>
<dbReference type="PANTHER" id="PTHR30204">
    <property type="entry name" value="REDOX-CYCLING DRUG-SENSING TRANSCRIPTIONAL ACTIVATOR SOXR"/>
    <property type="match status" value="1"/>
</dbReference>
<dbReference type="AlphaFoldDB" id="A0A5J6G4T1"/>
<name>A0A5J6G4T1_STRKN</name>
<keyword evidence="1" id="KW-0238">DNA-binding</keyword>
<dbReference type="CDD" id="cd00592">
    <property type="entry name" value="HTH_MerR-like"/>
    <property type="match status" value="1"/>
</dbReference>
<accession>A0A5J6G4T1</accession>
<dbReference type="InterPro" id="IPR000551">
    <property type="entry name" value="MerR-type_HTH_dom"/>
</dbReference>
<dbReference type="Proteomes" id="UP000325529">
    <property type="component" value="Chromosome"/>
</dbReference>
<dbReference type="GO" id="GO:0003677">
    <property type="term" value="F:DNA binding"/>
    <property type="evidence" value="ECO:0007669"/>
    <property type="project" value="UniProtKB-KW"/>
</dbReference>
<dbReference type="PANTHER" id="PTHR30204:SF97">
    <property type="entry name" value="MERR FAMILY REGULATORY PROTEIN"/>
    <property type="match status" value="1"/>
</dbReference>
<dbReference type="Gene3D" id="1.10.1660.10">
    <property type="match status" value="1"/>
</dbReference>
<evidence type="ECO:0000313" key="4">
    <source>
        <dbReference type="Proteomes" id="UP000325529"/>
    </source>
</evidence>
<feature type="domain" description="HTH merR-type" evidence="2">
    <location>
        <begin position="4"/>
        <end position="72"/>
    </location>
</feature>
<dbReference type="RefSeq" id="WP_055543866.1">
    <property type="nucleotide sequence ID" value="NZ_CP023699.1"/>
</dbReference>
<dbReference type="PROSITE" id="PS50937">
    <property type="entry name" value="HTH_MERR_2"/>
    <property type="match status" value="1"/>
</dbReference>
<dbReference type="InterPro" id="IPR047057">
    <property type="entry name" value="MerR_fam"/>
</dbReference>
<reference evidence="3 4" key="1">
    <citation type="submission" date="2017-09" db="EMBL/GenBank/DDBJ databases">
        <authorList>
            <person name="Lee N."/>
            <person name="Cho B.-K."/>
        </authorList>
    </citation>
    <scope>NUCLEOTIDE SEQUENCE [LARGE SCALE GENOMIC DNA]</scope>
    <source>
        <strain evidence="3 4">ATCC 12853</strain>
    </source>
</reference>
<dbReference type="SUPFAM" id="SSF46955">
    <property type="entry name" value="Putative DNA-binding domain"/>
    <property type="match status" value="1"/>
</dbReference>
<keyword evidence="4" id="KW-1185">Reference proteome</keyword>
<evidence type="ECO:0000256" key="1">
    <source>
        <dbReference type="ARBA" id="ARBA00023125"/>
    </source>
</evidence>
<dbReference type="OrthoDB" id="9802039at2"/>
<organism evidence="3 4">
    <name type="scientific">Streptomyces kanamyceticus</name>
    <dbReference type="NCBI Taxonomy" id="1967"/>
    <lineage>
        <taxon>Bacteria</taxon>
        <taxon>Bacillati</taxon>
        <taxon>Actinomycetota</taxon>
        <taxon>Actinomycetes</taxon>
        <taxon>Kitasatosporales</taxon>
        <taxon>Streptomycetaceae</taxon>
        <taxon>Streptomyces</taxon>
    </lineage>
</organism>
<dbReference type="Pfam" id="PF13411">
    <property type="entry name" value="MerR_1"/>
    <property type="match status" value="1"/>
</dbReference>
<dbReference type="InterPro" id="IPR009061">
    <property type="entry name" value="DNA-bd_dom_put_sf"/>
</dbReference>
<evidence type="ECO:0000313" key="3">
    <source>
        <dbReference type="EMBL" id="QEU89943.1"/>
    </source>
</evidence>
<protein>
    <submittedName>
        <fullName evidence="3">MerR family transcriptional regulator</fullName>
    </submittedName>
</protein>
<gene>
    <name evidence="3" type="ORF">CP970_02605</name>
</gene>
<dbReference type="EMBL" id="CP023699">
    <property type="protein sequence ID" value="QEU89943.1"/>
    <property type="molecule type" value="Genomic_DNA"/>
</dbReference>
<proteinExistence type="predicted"/>
<dbReference type="GO" id="GO:0003700">
    <property type="term" value="F:DNA-binding transcription factor activity"/>
    <property type="evidence" value="ECO:0007669"/>
    <property type="project" value="InterPro"/>
</dbReference>
<dbReference type="KEGG" id="ska:CP970_02605"/>
<evidence type="ECO:0000259" key="2">
    <source>
        <dbReference type="PROSITE" id="PS50937"/>
    </source>
</evidence>
<sequence>MDDLASIRRVADHFDLPLSTLHYWERRGLITPQRRFSHRYYDTDQIYRIALIRLWRTTGQMSLNEIAEVLSGRAEAPDWRDTVTARLSAIEAQMAQLDTARGYLRELLTCPQGDALERCGGFRAQVALPAEDHRCRPRH</sequence>